<dbReference type="GO" id="GO:0019632">
    <property type="term" value="P:shikimate metabolic process"/>
    <property type="evidence" value="ECO:0007669"/>
    <property type="project" value="TreeGrafter"/>
</dbReference>
<sequence>MPLFGLIGYPLSHSFSKRYFSEKFERLGLKDHRYDLFELPDIRFFPDLWQKHPDLKGLNVTIPHKQAVIPYLDALDETAREVGAVNTIKKMPDGRLIGYNTDVRGFEQALLRWLPLNYFHKQGFEALVLGTGGASKAVSYVLQQLQIPFWRVSREAAKTGLTYTDLSQKGWGNARLIINTTPLGMSPHTDSTPPLPYHLLDTSFYLYDLVYNPPLSRFLEEGIVRGAKIQNGLEMLYLQAEAAWDIWST</sequence>
<dbReference type="CDD" id="cd01065">
    <property type="entry name" value="NAD_bind_Shikimate_DH"/>
    <property type="match status" value="1"/>
</dbReference>
<protein>
    <submittedName>
        <fullName evidence="5">Shikimate dehydrogenase</fullName>
        <ecNumber evidence="5">1.1.1.25</ecNumber>
    </submittedName>
</protein>
<dbReference type="GO" id="GO:0050661">
    <property type="term" value="F:NADP binding"/>
    <property type="evidence" value="ECO:0007669"/>
    <property type="project" value="TreeGrafter"/>
</dbReference>
<dbReference type="PANTHER" id="PTHR21089:SF1">
    <property type="entry name" value="BIFUNCTIONAL 3-DEHYDROQUINATE DEHYDRATASE_SHIKIMATE DEHYDROGENASE, CHLOROPLASTIC"/>
    <property type="match status" value="1"/>
</dbReference>
<dbReference type="InterPro" id="IPR013708">
    <property type="entry name" value="Shikimate_DH-bd_N"/>
</dbReference>
<dbReference type="Pfam" id="PF08501">
    <property type="entry name" value="Shikimate_dh_N"/>
    <property type="match status" value="1"/>
</dbReference>
<dbReference type="GO" id="GO:0005829">
    <property type="term" value="C:cytosol"/>
    <property type="evidence" value="ECO:0007669"/>
    <property type="project" value="TreeGrafter"/>
</dbReference>
<proteinExistence type="predicted"/>
<dbReference type="InterPro" id="IPR046346">
    <property type="entry name" value="Aminoacid_DH-like_N_sf"/>
</dbReference>
<evidence type="ECO:0000259" key="4">
    <source>
        <dbReference type="Pfam" id="PF08501"/>
    </source>
</evidence>
<feature type="domain" description="Shikimate dehydrogenase substrate binding N-terminal" evidence="4">
    <location>
        <begin position="6"/>
        <end position="88"/>
    </location>
</feature>
<accession>A0A846MMF3</accession>
<evidence type="ECO:0000256" key="1">
    <source>
        <dbReference type="ARBA" id="ARBA00004871"/>
    </source>
</evidence>
<dbReference type="InterPro" id="IPR036291">
    <property type="entry name" value="NAD(P)-bd_dom_sf"/>
</dbReference>
<dbReference type="AlphaFoldDB" id="A0A846MMF3"/>
<name>A0A846MMF3_9BACT</name>
<keyword evidence="6" id="KW-1185">Reference proteome</keyword>
<evidence type="ECO:0000313" key="6">
    <source>
        <dbReference type="Proteomes" id="UP000537126"/>
    </source>
</evidence>
<keyword evidence="3" id="KW-0028">Amino-acid biosynthesis</keyword>
<organism evidence="5 6">
    <name type="scientific">Thermonema lapsum</name>
    <dbReference type="NCBI Taxonomy" id="28195"/>
    <lineage>
        <taxon>Bacteria</taxon>
        <taxon>Pseudomonadati</taxon>
        <taxon>Bacteroidota</taxon>
        <taxon>Cytophagia</taxon>
        <taxon>Cytophagales</taxon>
        <taxon>Thermonemataceae</taxon>
        <taxon>Thermonema</taxon>
    </lineage>
</organism>
<dbReference type="GO" id="GO:0004764">
    <property type="term" value="F:shikimate 3-dehydrogenase (NADP+) activity"/>
    <property type="evidence" value="ECO:0007669"/>
    <property type="project" value="UniProtKB-EC"/>
</dbReference>
<dbReference type="SUPFAM" id="SSF53223">
    <property type="entry name" value="Aminoacid dehydrogenase-like, N-terminal domain"/>
    <property type="match status" value="1"/>
</dbReference>
<dbReference type="PANTHER" id="PTHR21089">
    <property type="entry name" value="SHIKIMATE DEHYDROGENASE"/>
    <property type="match status" value="1"/>
</dbReference>
<gene>
    <name evidence="5" type="ORF">FHS56_000086</name>
</gene>
<reference evidence="5 6" key="1">
    <citation type="submission" date="2020-03" db="EMBL/GenBank/DDBJ databases">
        <title>Genomic Encyclopedia of Type Strains, Phase IV (KMG-IV): sequencing the most valuable type-strain genomes for metagenomic binning, comparative biology and taxonomic classification.</title>
        <authorList>
            <person name="Goeker M."/>
        </authorList>
    </citation>
    <scope>NUCLEOTIDE SEQUENCE [LARGE SCALE GENOMIC DNA]</scope>
    <source>
        <strain evidence="5 6">DSM 5718</strain>
    </source>
</reference>
<keyword evidence="3" id="KW-0057">Aromatic amino acid biosynthesis</keyword>
<dbReference type="EMBL" id="JAASRN010000001">
    <property type="protein sequence ID" value="NIK72600.1"/>
    <property type="molecule type" value="Genomic_DNA"/>
</dbReference>
<dbReference type="GO" id="GO:0009073">
    <property type="term" value="P:aromatic amino acid family biosynthetic process"/>
    <property type="evidence" value="ECO:0007669"/>
    <property type="project" value="UniProtKB-KW"/>
</dbReference>
<dbReference type="Proteomes" id="UP000537126">
    <property type="component" value="Unassembled WGS sequence"/>
</dbReference>
<dbReference type="Gene3D" id="3.40.50.720">
    <property type="entry name" value="NAD(P)-binding Rossmann-like Domain"/>
    <property type="match status" value="1"/>
</dbReference>
<dbReference type="EC" id="1.1.1.25" evidence="5"/>
<evidence type="ECO:0000256" key="3">
    <source>
        <dbReference type="ARBA" id="ARBA00023141"/>
    </source>
</evidence>
<dbReference type="Gene3D" id="3.40.50.10860">
    <property type="entry name" value="Leucine Dehydrogenase, chain A, domain 1"/>
    <property type="match status" value="1"/>
</dbReference>
<dbReference type="GO" id="GO:0009423">
    <property type="term" value="P:chorismate biosynthetic process"/>
    <property type="evidence" value="ECO:0007669"/>
    <property type="project" value="TreeGrafter"/>
</dbReference>
<keyword evidence="2 5" id="KW-0560">Oxidoreductase</keyword>
<comment type="caution">
    <text evidence="5">The sequence shown here is derived from an EMBL/GenBank/DDBJ whole genome shotgun (WGS) entry which is preliminary data.</text>
</comment>
<dbReference type="RefSeq" id="WP_166917921.1">
    <property type="nucleotide sequence ID" value="NZ_JAASRN010000001.1"/>
</dbReference>
<evidence type="ECO:0000256" key="2">
    <source>
        <dbReference type="ARBA" id="ARBA00023002"/>
    </source>
</evidence>
<comment type="pathway">
    <text evidence="1">Metabolic intermediate biosynthesis; chorismate biosynthesis; chorismate from D-erythrose 4-phosphate and phosphoenolpyruvate: step 4/7.</text>
</comment>
<evidence type="ECO:0000313" key="5">
    <source>
        <dbReference type="EMBL" id="NIK72600.1"/>
    </source>
</evidence>
<dbReference type="SUPFAM" id="SSF51735">
    <property type="entry name" value="NAD(P)-binding Rossmann-fold domains"/>
    <property type="match status" value="1"/>
</dbReference>
<dbReference type="InterPro" id="IPR022893">
    <property type="entry name" value="Shikimate_DH_fam"/>
</dbReference>